<dbReference type="PANTHER" id="PTHR33240">
    <property type="entry name" value="OS08G0508500 PROTEIN"/>
    <property type="match status" value="1"/>
</dbReference>
<dbReference type="Gramene" id="QL05p046756:mrna">
    <property type="protein sequence ID" value="QL05p046756:mrna"/>
    <property type="gene ID" value="QL05p046756"/>
</dbReference>
<reference evidence="1" key="2">
    <citation type="submission" date="2021-01" db="UniProtKB">
        <authorList>
            <consortium name="EnsemblPlants"/>
        </authorList>
    </citation>
    <scope>IDENTIFICATION</scope>
</reference>
<dbReference type="EMBL" id="LRBV02000005">
    <property type="status" value="NOT_ANNOTATED_CDS"/>
    <property type="molecule type" value="Genomic_DNA"/>
</dbReference>
<name>A0A7N2R4Y4_QUELO</name>
<accession>A0A7N2R4Y4</accession>
<reference evidence="1 2" key="1">
    <citation type="journal article" date="2016" name="G3 (Bethesda)">
        <title>First Draft Assembly and Annotation of the Genome of a California Endemic Oak Quercus lobata Nee (Fagaceae).</title>
        <authorList>
            <person name="Sork V.L."/>
            <person name="Fitz-Gibbon S.T."/>
            <person name="Puiu D."/>
            <person name="Crepeau M."/>
            <person name="Gugger P.F."/>
            <person name="Sherman R."/>
            <person name="Stevens K."/>
            <person name="Langley C.H."/>
            <person name="Pellegrini M."/>
            <person name="Salzberg S.L."/>
        </authorList>
    </citation>
    <scope>NUCLEOTIDE SEQUENCE [LARGE SCALE GENOMIC DNA]</scope>
    <source>
        <strain evidence="1 2">cv. SW786</strain>
    </source>
</reference>
<dbReference type="AlphaFoldDB" id="A0A7N2R4Y4"/>
<dbReference type="Proteomes" id="UP000594261">
    <property type="component" value="Chromosome 5"/>
</dbReference>
<sequence>MGISNEAKGWGVQRAPSPFASEDPFTATYSLSHVPILGRYAVQPHNIRHGMQCSSVKTKGRVVEERIAFRNVDLVGTTQPHDDALVVTLRIGGFNVKRVMIDHGSGTEIMYRTCIKDWGSKMKTSLNMILLLVGINGKLVTPTRVYMWFLRWDFIMHKLNMDPSYPFKKRKP</sequence>
<protein>
    <submittedName>
        <fullName evidence="1">Uncharacterized protein</fullName>
    </submittedName>
</protein>
<proteinExistence type="predicted"/>
<evidence type="ECO:0000313" key="1">
    <source>
        <dbReference type="EnsemblPlants" id="QL05p046756:mrna"/>
    </source>
</evidence>
<dbReference type="InParanoid" id="A0A7N2R4Y4"/>
<keyword evidence="2" id="KW-1185">Reference proteome</keyword>
<dbReference type="EnsemblPlants" id="QL05p046756:mrna">
    <property type="protein sequence ID" value="QL05p046756:mrna"/>
    <property type="gene ID" value="QL05p046756"/>
</dbReference>
<organism evidence="1 2">
    <name type="scientific">Quercus lobata</name>
    <name type="common">Valley oak</name>
    <dbReference type="NCBI Taxonomy" id="97700"/>
    <lineage>
        <taxon>Eukaryota</taxon>
        <taxon>Viridiplantae</taxon>
        <taxon>Streptophyta</taxon>
        <taxon>Embryophyta</taxon>
        <taxon>Tracheophyta</taxon>
        <taxon>Spermatophyta</taxon>
        <taxon>Magnoliopsida</taxon>
        <taxon>eudicotyledons</taxon>
        <taxon>Gunneridae</taxon>
        <taxon>Pentapetalae</taxon>
        <taxon>rosids</taxon>
        <taxon>fabids</taxon>
        <taxon>Fagales</taxon>
        <taxon>Fagaceae</taxon>
        <taxon>Quercus</taxon>
    </lineage>
</organism>
<evidence type="ECO:0000313" key="2">
    <source>
        <dbReference type="Proteomes" id="UP000594261"/>
    </source>
</evidence>
<dbReference type="PANTHER" id="PTHR33240:SF15">
    <property type="entry name" value="GAG-PRO-LIKE PROTEIN"/>
    <property type="match status" value="1"/>
</dbReference>